<gene>
    <name evidence="9" type="primary">cofE</name>
    <name evidence="9" type="ORF">ABUH87_09965</name>
</gene>
<evidence type="ECO:0000256" key="3">
    <source>
        <dbReference type="ARBA" id="ARBA00022741"/>
    </source>
</evidence>
<evidence type="ECO:0000313" key="10">
    <source>
        <dbReference type="Proteomes" id="UP001556118"/>
    </source>
</evidence>
<keyword evidence="6" id="KW-0342">GTP-binding</keyword>
<keyword evidence="4" id="KW-0460">Magnesium</keyword>
<protein>
    <submittedName>
        <fullName evidence="9">Coenzyme F420-0:L-glutamate ligase</fullName>
        <ecNumber evidence="9">6.3.2.31</ecNumber>
    </submittedName>
</protein>
<evidence type="ECO:0000256" key="7">
    <source>
        <dbReference type="ARBA" id="ARBA00023211"/>
    </source>
</evidence>
<evidence type="ECO:0000256" key="4">
    <source>
        <dbReference type="ARBA" id="ARBA00022842"/>
    </source>
</evidence>
<sequence>MTALRTIPLRGMPLVDTQSDLSREICAAIDREGEALQSGDVVVLAQKIVSKKEGRMVDLASVKPSSNAHRIATETAREPEMVQLILDESRELLRTTPVAIIARHRTGHVLANAGIDASNIEGGERGAVLLWPQDPDACARSIRSGIAKIAGVRPAVVIADSMGRAWRIGTVGTAIGCAGLTVVEDRRGTGRDLFGRVLQATQIAVADSVAAMAALAMGEGDEGVPAVLIRGAGRWVTDEEGAGAVSGVRPVEQDMFR</sequence>
<dbReference type="GO" id="GO:0052618">
    <property type="term" value="F:coenzyme F420-0:L-glutamate ligase activity"/>
    <property type="evidence" value="ECO:0007669"/>
    <property type="project" value="UniProtKB-EC"/>
</dbReference>
<dbReference type="NCBIfam" id="TIGR01916">
    <property type="entry name" value="F420_cofE"/>
    <property type="match status" value="1"/>
</dbReference>
<keyword evidence="2" id="KW-0479">Metal-binding</keyword>
<keyword evidence="3" id="KW-0547">Nucleotide-binding</keyword>
<dbReference type="PANTHER" id="PTHR47917:SF1">
    <property type="entry name" value="COENZYME F420:L-GLUTAMATE LIGASE"/>
    <property type="match status" value="1"/>
</dbReference>
<dbReference type="SUPFAM" id="SSF144010">
    <property type="entry name" value="CofE-like"/>
    <property type="match status" value="1"/>
</dbReference>
<reference evidence="9 10" key="1">
    <citation type="submission" date="2024-06" db="EMBL/GenBank/DDBJ databases">
        <title>Novosphingobium rhizovicinus M1R2S20.</title>
        <authorList>
            <person name="Sun J.-Q."/>
        </authorList>
    </citation>
    <scope>NUCLEOTIDE SEQUENCE [LARGE SCALE GENOMIC DNA]</scope>
    <source>
        <strain evidence="9 10">M1R2S20</strain>
    </source>
</reference>
<dbReference type="InterPro" id="IPR002847">
    <property type="entry name" value="F420-0_gamma-glut_ligase-dom"/>
</dbReference>
<keyword evidence="1 9" id="KW-0436">Ligase</keyword>
<dbReference type="RefSeq" id="WP_367773108.1">
    <property type="nucleotide sequence ID" value="NZ_JBFNXR010000033.1"/>
</dbReference>
<evidence type="ECO:0000259" key="8">
    <source>
        <dbReference type="Pfam" id="PF01996"/>
    </source>
</evidence>
<comment type="caution">
    <text evidence="9">The sequence shown here is derived from an EMBL/GenBank/DDBJ whole genome shotgun (WGS) entry which is preliminary data.</text>
</comment>
<evidence type="ECO:0000256" key="5">
    <source>
        <dbReference type="ARBA" id="ARBA00022958"/>
    </source>
</evidence>
<accession>A0ABV3RC00</accession>
<keyword evidence="5" id="KW-0630">Potassium</keyword>
<dbReference type="PANTHER" id="PTHR47917">
    <property type="match status" value="1"/>
</dbReference>
<dbReference type="EMBL" id="JBFNXR010000033">
    <property type="protein sequence ID" value="MEW9855490.1"/>
    <property type="molecule type" value="Genomic_DNA"/>
</dbReference>
<proteinExistence type="predicted"/>
<dbReference type="Gene3D" id="3.90.1660.10">
    <property type="entry name" value="CofE-like domain"/>
    <property type="match status" value="1"/>
</dbReference>
<name>A0ABV3RC00_9SPHN</name>
<dbReference type="Proteomes" id="UP001556118">
    <property type="component" value="Unassembled WGS sequence"/>
</dbReference>
<evidence type="ECO:0000256" key="2">
    <source>
        <dbReference type="ARBA" id="ARBA00022723"/>
    </source>
</evidence>
<feature type="domain" description="Coenzyme F420:L-glutamate ligase-like" evidence="8">
    <location>
        <begin position="12"/>
        <end position="231"/>
    </location>
</feature>
<dbReference type="Gene3D" id="3.30.1330.100">
    <property type="entry name" value="CofE-like"/>
    <property type="match status" value="1"/>
</dbReference>
<dbReference type="InterPro" id="IPR008225">
    <property type="entry name" value="F420-0_g-glutamyl_ligase"/>
</dbReference>
<dbReference type="Pfam" id="PF01996">
    <property type="entry name" value="F420_ligase"/>
    <property type="match status" value="1"/>
</dbReference>
<evidence type="ECO:0000256" key="6">
    <source>
        <dbReference type="ARBA" id="ARBA00023134"/>
    </source>
</evidence>
<dbReference type="EC" id="6.3.2.31" evidence="9"/>
<keyword evidence="10" id="KW-1185">Reference proteome</keyword>
<evidence type="ECO:0000313" key="9">
    <source>
        <dbReference type="EMBL" id="MEW9855490.1"/>
    </source>
</evidence>
<organism evidence="9 10">
    <name type="scientific">Novosphingobium rhizovicinum</name>
    <dbReference type="NCBI Taxonomy" id="3228928"/>
    <lineage>
        <taxon>Bacteria</taxon>
        <taxon>Pseudomonadati</taxon>
        <taxon>Pseudomonadota</taxon>
        <taxon>Alphaproteobacteria</taxon>
        <taxon>Sphingomonadales</taxon>
        <taxon>Sphingomonadaceae</taxon>
        <taxon>Novosphingobium</taxon>
    </lineage>
</organism>
<evidence type="ECO:0000256" key="1">
    <source>
        <dbReference type="ARBA" id="ARBA00022598"/>
    </source>
</evidence>
<keyword evidence="7" id="KW-0464">Manganese</keyword>